<evidence type="ECO:0000313" key="5">
    <source>
        <dbReference type="EMBL" id="CAH1964082.1"/>
    </source>
</evidence>
<sequence length="590" mass="66217">MSLIYNNEDDQIIIDEALDEAETASPTQANDNTSPDKPEKMILPVISSVYSENPAEQHTDNRKEAFGCNNVATDGCQQDNDSHYSDSDVELVSVDYTNDTLSDSSQNNEISNIAQPIKKVRRKKRSTQKTEKAPKAPKQNPCQDKTCRNECNSFTEDERQVMFEEFKSLNEGEKRAYIQKWVNVKLPNHSLVNGNIIPGKMLREYYLLKQDQAIPIKVCCQFFCATLGVSPGTLRKALQGVFNDVNRSMDVTEENIALGNKTIRINVIDLIKQIQRKEEIWNPDMPIEDRLGVDESWNEICIALVEDYSKHFFQEQEYLKKRIVAKWCDIKSTYFQYSMRKRFIARINPGATPPFMAYSHLLSFLDQTKDFCLGASTEDCSSDKPDGFASVFIVGNNIETEPPEAPELEVCFAIGDDAQLAKKRRLETESNSYGVLSEHHTVQMSTSSDELTVNRVGVLNETQETVKVISTSINSGVVENEESDLIFFKSLLPIIKTLNHQQKLQFRLNVITTLQNLTQTGQVSASPSSQQNEFRQTEASPVAPQNPAVTSTSIIASKLSTSNVSENPSITETGSQDYSVLITSSDESDG</sequence>
<dbReference type="Pfam" id="PF02944">
    <property type="entry name" value="BESS"/>
    <property type="match status" value="1"/>
</dbReference>
<feature type="compositionally biased region" description="Basic residues" evidence="2">
    <location>
        <begin position="118"/>
        <end position="127"/>
    </location>
</feature>
<proteinExistence type="predicted"/>
<dbReference type="Proteomes" id="UP001152888">
    <property type="component" value="Unassembled WGS sequence"/>
</dbReference>
<dbReference type="InterPro" id="IPR004210">
    <property type="entry name" value="BESS_motif"/>
</dbReference>
<keyword evidence="6" id="KW-1185">Reference proteome</keyword>
<name>A0A9P0K0R1_ACAOB</name>
<feature type="domain" description="MADF" evidence="3">
    <location>
        <begin position="269"/>
        <end position="370"/>
    </location>
</feature>
<dbReference type="GO" id="GO:0005634">
    <property type="term" value="C:nucleus"/>
    <property type="evidence" value="ECO:0007669"/>
    <property type="project" value="UniProtKB-SubCell"/>
</dbReference>
<feature type="region of interest" description="Disordered" evidence="2">
    <location>
        <begin position="522"/>
        <end position="590"/>
    </location>
</feature>
<evidence type="ECO:0000259" key="4">
    <source>
        <dbReference type="PROSITE" id="PS51031"/>
    </source>
</evidence>
<organism evidence="5 6">
    <name type="scientific">Acanthoscelides obtectus</name>
    <name type="common">Bean weevil</name>
    <name type="synonym">Bruchus obtectus</name>
    <dbReference type="NCBI Taxonomy" id="200917"/>
    <lineage>
        <taxon>Eukaryota</taxon>
        <taxon>Metazoa</taxon>
        <taxon>Ecdysozoa</taxon>
        <taxon>Arthropoda</taxon>
        <taxon>Hexapoda</taxon>
        <taxon>Insecta</taxon>
        <taxon>Pterygota</taxon>
        <taxon>Neoptera</taxon>
        <taxon>Endopterygota</taxon>
        <taxon>Coleoptera</taxon>
        <taxon>Polyphaga</taxon>
        <taxon>Cucujiformia</taxon>
        <taxon>Chrysomeloidea</taxon>
        <taxon>Chrysomelidae</taxon>
        <taxon>Bruchinae</taxon>
        <taxon>Bruchini</taxon>
        <taxon>Acanthoscelides</taxon>
    </lineage>
</organism>
<dbReference type="InterPro" id="IPR006578">
    <property type="entry name" value="MADF-dom"/>
</dbReference>
<feature type="compositionally biased region" description="Polar residues" evidence="2">
    <location>
        <begin position="24"/>
        <end position="33"/>
    </location>
</feature>
<keyword evidence="1" id="KW-0539">Nucleus</keyword>
<dbReference type="PROSITE" id="PS51029">
    <property type="entry name" value="MADF"/>
    <property type="match status" value="1"/>
</dbReference>
<dbReference type="OrthoDB" id="6765399at2759"/>
<feature type="region of interest" description="Disordered" evidence="2">
    <location>
        <begin position="16"/>
        <end position="40"/>
    </location>
</feature>
<accession>A0A9P0K0R1</accession>
<evidence type="ECO:0000313" key="6">
    <source>
        <dbReference type="Proteomes" id="UP001152888"/>
    </source>
</evidence>
<evidence type="ECO:0000259" key="3">
    <source>
        <dbReference type="PROSITE" id="PS51029"/>
    </source>
</evidence>
<comment type="subcellular location">
    <subcellularLocation>
        <location evidence="1">Nucleus</location>
    </subcellularLocation>
</comment>
<protein>
    <recommendedName>
        <fullName evidence="7">BESS domain-containing protein</fullName>
    </recommendedName>
</protein>
<feature type="domain" description="BESS" evidence="4">
    <location>
        <begin position="481"/>
        <end position="520"/>
    </location>
</feature>
<dbReference type="EMBL" id="CAKOFQ010006713">
    <property type="protein sequence ID" value="CAH1964082.1"/>
    <property type="molecule type" value="Genomic_DNA"/>
</dbReference>
<comment type="caution">
    <text evidence="5">The sequence shown here is derived from an EMBL/GenBank/DDBJ whole genome shotgun (WGS) entry which is preliminary data.</text>
</comment>
<feature type="region of interest" description="Disordered" evidence="2">
    <location>
        <begin position="100"/>
        <end position="144"/>
    </location>
</feature>
<feature type="compositionally biased region" description="Polar residues" evidence="2">
    <location>
        <begin position="522"/>
        <end position="539"/>
    </location>
</feature>
<evidence type="ECO:0000256" key="2">
    <source>
        <dbReference type="SAM" id="MobiDB-lite"/>
    </source>
</evidence>
<gene>
    <name evidence="5" type="ORF">ACAOBT_LOCUS5579</name>
</gene>
<dbReference type="GO" id="GO:0003677">
    <property type="term" value="F:DNA binding"/>
    <property type="evidence" value="ECO:0007669"/>
    <property type="project" value="InterPro"/>
</dbReference>
<feature type="compositionally biased region" description="Polar residues" evidence="2">
    <location>
        <begin position="100"/>
        <end position="114"/>
    </location>
</feature>
<reference evidence="5" key="1">
    <citation type="submission" date="2022-03" db="EMBL/GenBank/DDBJ databases">
        <authorList>
            <person name="Sayadi A."/>
        </authorList>
    </citation>
    <scope>NUCLEOTIDE SEQUENCE</scope>
</reference>
<feature type="compositionally biased region" description="Polar residues" evidence="2">
    <location>
        <begin position="547"/>
        <end position="590"/>
    </location>
</feature>
<evidence type="ECO:0008006" key="7">
    <source>
        <dbReference type="Google" id="ProtNLM"/>
    </source>
</evidence>
<dbReference type="PROSITE" id="PS51031">
    <property type="entry name" value="BESS"/>
    <property type="match status" value="1"/>
</dbReference>
<evidence type="ECO:0000256" key="1">
    <source>
        <dbReference type="PROSITE-ProRule" id="PRU00371"/>
    </source>
</evidence>
<dbReference type="AlphaFoldDB" id="A0A9P0K0R1"/>